<keyword evidence="1" id="KW-1133">Transmembrane helix</keyword>
<accession>A0ABQ6Z6H8</accession>
<name>A0ABQ6Z6H8_9GAMM</name>
<gene>
    <name evidence="2" type="ORF">CSC65_10570</name>
</gene>
<comment type="caution">
    <text evidence="2">The sequence shown here is derived from an EMBL/GenBank/DDBJ whole genome shotgun (WGS) entry which is preliminary data.</text>
</comment>
<protein>
    <recommendedName>
        <fullName evidence="4">SMODS and SLOG-associating 2TM effector domain-containing protein</fullName>
    </recommendedName>
</protein>
<dbReference type="Proteomes" id="UP000788419">
    <property type="component" value="Unassembled WGS sequence"/>
</dbReference>
<evidence type="ECO:0000313" key="3">
    <source>
        <dbReference type="Proteomes" id="UP000788419"/>
    </source>
</evidence>
<keyword evidence="3" id="KW-1185">Reference proteome</keyword>
<evidence type="ECO:0008006" key="4">
    <source>
        <dbReference type="Google" id="ProtNLM"/>
    </source>
</evidence>
<feature type="transmembrane region" description="Helical" evidence="1">
    <location>
        <begin position="295"/>
        <end position="315"/>
    </location>
</feature>
<keyword evidence="1" id="KW-0472">Membrane</keyword>
<keyword evidence="1" id="KW-0812">Transmembrane</keyword>
<dbReference type="Gene3D" id="3.40.50.450">
    <property type="match status" value="1"/>
</dbReference>
<evidence type="ECO:0000313" key="2">
    <source>
        <dbReference type="EMBL" id="KAF1694089.1"/>
    </source>
</evidence>
<sequence length="569" mass="62891">MPMTDTDTDEAPLLTHSLVVGVTGHRKLRDADLAGLHARVRAGLQEVQSRHPNLPLVLLSSLAEGSDQLVAEVALELGVRVIAPLPLPLELYREDFDAPGRERFDALLGRVEMMQLPLEPGTTRASVAGPGPERDRQYAQAGIFVSSHCHVLLALWDGEESTRLGGTAQVVRYHLHGSLYGEAERRHAAATLLGPDQENVVYHLPVARQGDPDLADTRGRWLVAEEGREVAVPLPPAFARTFHRQEAFNIDARKYARQIAGQAPTSPAASACPIWRTFAAADWLARTYQRRVARVLWITYVLVALMGFTFFTYTHVASHDLVIYGFLLLFLVGLGVATLASRRQWQRKYLDYRTLAEGLRVQSYWRRAGIVQPGTPAVAHDNFLQKQDVELGWIRNVMRGASLDGMRVPVQADAAEVDAVIAEWIGTPTSGGQLAYYSSASLRRGRLHHRAESLGLACIGLGVGLSVVLALFARQFDAHLKHVLVSAMGFVSIAAGVHEAYVHKKADKEMVRQYRFMQRIFGSAQRLLQGASGLAEKRRILVALGEAALTEHAEWSLMHRERPLPTSRI</sequence>
<feature type="transmembrane region" description="Helical" evidence="1">
    <location>
        <begin position="453"/>
        <end position="473"/>
    </location>
</feature>
<organism evidence="2 3">
    <name type="scientific">Pseudoxanthomonas daejeonensis</name>
    <dbReference type="NCBI Taxonomy" id="266062"/>
    <lineage>
        <taxon>Bacteria</taxon>
        <taxon>Pseudomonadati</taxon>
        <taxon>Pseudomonadota</taxon>
        <taxon>Gammaproteobacteria</taxon>
        <taxon>Lysobacterales</taxon>
        <taxon>Lysobacteraceae</taxon>
        <taxon>Pseudoxanthomonas</taxon>
    </lineage>
</organism>
<proteinExistence type="predicted"/>
<feature type="transmembrane region" description="Helical" evidence="1">
    <location>
        <begin position="321"/>
        <end position="340"/>
    </location>
</feature>
<dbReference type="SUPFAM" id="SSF102405">
    <property type="entry name" value="MCP/YpsA-like"/>
    <property type="match status" value="1"/>
</dbReference>
<reference evidence="2 3" key="1">
    <citation type="submission" date="2017-10" db="EMBL/GenBank/DDBJ databases">
        <title>Whole genome sequencing of members of genus Pseudoxanthomonas.</title>
        <authorList>
            <person name="Kumar S."/>
            <person name="Bansal K."/>
            <person name="Kaur A."/>
            <person name="Patil P."/>
            <person name="Sharma S."/>
            <person name="Patil P.B."/>
        </authorList>
    </citation>
    <scope>NUCLEOTIDE SEQUENCE [LARGE SCALE GENOMIC DNA]</scope>
    <source>
        <strain evidence="2 3">DSM 17801</strain>
    </source>
</reference>
<dbReference type="EMBL" id="PDWN01000009">
    <property type="protein sequence ID" value="KAF1694089.1"/>
    <property type="molecule type" value="Genomic_DNA"/>
</dbReference>
<evidence type="ECO:0000256" key="1">
    <source>
        <dbReference type="SAM" id="Phobius"/>
    </source>
</evidence>
<feature type="transmembrane region" description="Helical" evidence="1">
    <location>
        <begin position="479"/>
        <end position="502"/>
    </location>
</feature>